<dbReference type="InParanoid" id="W7XAD4"/>
<reference evidence="2" key="1">
    <citation type="journal article" date="2006" name="PLoS Biol.">
        <title>Macronuclear genome sequence of the ciliate Tetrahymena thermophila, a model eukaryote.</title>
        <authorList>
            <person name="Eisen J.A."/>
            <person name="Coyne R.S."/>
            <person name="Wu M."/>
            <person name="Wu D."/>
            <person name="Thiagarajan M."/>
            <person name="Wortman J.R."/>
            <person name="Badger J.H."/>
            <person name="Ren Q."/>
            <person name="Amedeo P."/>
            <person name="Jones K.M."/>
            <person name="Tallon L.J."/>
            <person name="Delcher A.L."/>
            <person name="Salzberg S.L."/>
            <person name="Silva J.C."/>
            <person name="Haas B.J."/>
            <person name="Majoros W.H."/>
            <person name="Farzad M."/>
            <person name="Carlton J.M."/>
            <person name="Smith R.K. Jr."/>
            <person name="Garg J."/>
            <person name="Pearlman R.E."/>
            <person name="Karrer K.M."/>
            <person name="Sun L."/>
            <person name="Manning G."/>
            <person name="Elde N.C."/>
            <person name="Turkewitz A.P."/>
            <person name="Asai D.J."/>
            <person name="Wilkes D.E."/>
            <person name="Wang Y."/>
            <person name="Cai H."/>
            <person name="Collins K."/>
            <person name="Stewart B.A."/>
            <person name="Lee S.R."/>
            <person name="Wilamowska K."/>
            <person name="Weinberg Z."/>
            <person name="Ruzzo W.L."/>
            <person name="Wloga D."/>
            <person name="Gaertig J."/>
            <person name="Frankel J."/>
            <person name="Tsao C.-C."/>
            <person name="Gorovsky M.A."/>
            <person name="Keeling P.J."/>
            <person name="Waller R.F."/>
            <person name="Patron N.J."/>
            <person name="Cherry J.M."/>
            <person name="Stover N.A."/>
            <person name="Krieger C.J."/>
            <person name="del Toro C."/>
            <person name="Ryder H.F."/>
            <person name="Williamson S.C."/>
            <person name="Barbeau R.A."/>
            <person name="Hamilton E.P."/>
            <person name="Orias E."/>
        </authorList>
    </citation>
    <scope>NUCLEOTIDE SEQUENCE [LARGE SCALE GENOMIC DNA]</scope>
    <source>
        <strain evidence="2">SB210</strain>
    </source>
</reference>
<dbReference type="InterPro" id="IPR011050">
    <property type="entry name" value="Pectin_lyase_fold/virulence"/>
</dbReference>
<dbReference type="RefSeq" id="XP_012651129.1">
    <property type="nucleotide sequence ID" value="XM_012795675.1"/>
</dbReference>
<dbReference type="PANTHER" id="PTHR11319">
    <property type="entry name" value="G PROTEIN-COUPLED RECEPTOR-RELATED"/>
    <property type="match status" value="1"/>
</dbReference>
<organism evidence="1 2">
    <name type="scientific">Tetrahymena thermophila (strain SB210)</name>
    <dbReference type="NCBI Taxonomy" id="312017"/>
    <lineage>
        <taxon>Eukaryota</taxon>
        <taxon>Sar</taxon>
        <taxon>Alveolata</taxon>
        <taxon>Ciliophora</taxon>
        <taxon>Intramacronucleata</taxon>
        <taxon>Oligohymenophorea</taxon>
        <taxon>Hymenostomatida</taxon>
        <taxon>Tetrahymenina</taxon>
        <taxon>Tetrahymenidae</taxon>
        <taxon>Tetrahymena</taxon>
    </lineage>
</organism>
<dbReference type="SUPFAM" id="SSF50998">
    <property type="entry name" value="Quinoprotein alcohol dehydrogenase-like"/>
    <property type="match status" value="1"/>
</dbReference>
<dbReference type="SUPFAM" id="SSF69322">
    <property type="entry name" value="Tricorn protease domain 2"/>
    <property type="match status" value="1"/>
</dbReference>
<dbReference type="InterPro" id="IPR036322">
    <property type="entry name" value="WD40_repeat_dom_sf"/>
</dbReference>
<dbReference type="EMBL" id="GG662845">
    <property type="protein sequence ID" value="EWS76345.1"/>
    <property type="molecule type" value="Genomic_DNA"/>
</dbReference>
<accession>W7XAD4</accession>
<evidence type="ECO:0000313" key="1">
    <source>
        <dbReference type="EMBL" id="EWS76345.1"/>
    </source>
</evidence>
<sequence>MFFEKIASSLECPFQCKKCQYSGNLDNKMLICLECNQNYKLSKDQTYCYSNCEDDRYYLDLLDYIFLNDFTIPQLPQIKTYDCVPSCDFKSYYTDQKTKSCIMMNICPNVNQYGFNFQGDLEAYSIKFSKKQNLLAAYFESNNYFKLWKLDNGEYIGEIQISIDPSDSTASQNGKLTKFFFGDKLLLEGSIKDKDILIGISQKNIYFWDTRVGSLIQQYNSFDANVFTHYFYQDKQYIFLLNPSTFEIFLQKLNNQQTSFLGFAVSSSAVQQIYNQYSNELACFGYSDQTNKLQLQVFFLDQSFFIGVVNKQIDIGIIEFISQLIVVDQNLYLILSNHIPYLVNSLNNSIQLIEIPLFSKVINVQFPFEQAINNVKLDIIKLKRDNQINLNLALVQQKSDSLQTSLTLNLFQNNTFLRVIEIIPEINIYSVRVLNSHIEDQNIVRLFCINDFQTKIIIYEIDLIGRSLLNTYPINQQFPIINSTLFFTGSWEEKELVFYNSQLLIFLQIKSISQLELSLNIKFEIRNYNQVHLINYEQLKIHKINKMYEDTSNNQFVYLNNILKEIRIVDLKKQEIVGKIIFQESSNCFPIDFVISQIQNLQFINILCDNQQIYIYDYISFQLVSNYTFYNADENGLLDFAFLQNFIDNGALIVFSSRIIIRLNISNNGKIINQIVNENFNQIIIKDIIYFADNQNYPKILYVLTFQELSILQINSDTLELYANRTQYKHTQKTTIMSYNIDYQKQQIGISCFTNEIIIFNTDLVKVFVLNLADKNIRCFNPRQIDEISIICNIQITNVNQSNKQNNFIGLIKNNAQINLFGSYFEDSKYFFDDKSKQLLYYTNLDNVNLLSIKIYANQNIYQYSNTYILTQDIYQHYYSQGSDRMFFAQNRGFDVEALHFDQQFEYVIKQIEVNDNKTIQNVIILNERNQLIEVKSNGFIIYTLSTNEIIYNSQDELEQCQNLLTNTLSYWVDDDFLLFICDFQLYQLRLISVKQYKIYQLKSNLEGIASYLYIQKEQKMIIQSQDQSLYLYIFYLEEAPIDQYTFEEYFQYTIQETNIISFMYEPNLQTIFCVVQSKISYYIYRFMLLQETPINQNSLIGDVQKLDQQSNLFILNSETKFLIIIMNKIIYVINLDNQNEFNYQQIMMQGVEQYQILSQVLILRNSKKILIFTIADIIQSFLNYQSNIISPQVTIKNNLIQTFLTIPDFQDISKWLIVVAVKLNQQTQIYIYDQTGQIIQSIPLQTSNDFASQLQYDVKSKILYICTQKGFILGIEATFGFLQSYQISTKYSLQLQYQDQSVKTQLYFFVESNQFIIWNKYYIGLVSITNFIEIPMNIVGRIKTSVYLSNQTNYIYLFDEANILWKLSFISDNLKYVYSFGYLQEQANIIYVDISQTMIIQQGGNIFVVKEGSIAYKYEILAQKVYKNVLILANNNQQQQQFQGLLIFTLDRKIFFLNSSFQAEEIYQFKQDQNKIQCVLPNYVVASDYQSTIIIFDKKSLKIISEIQIEEQSQLIEIYCQSIQDIFFTVNSQYSMQVFYVSQQSYNVILTYVFPYPFPFAKGKLQLYFENDQSRVFFIQTNKRQIFCYDYKLKVSINSLLIPPCPNFNFKITKSFIFLTCLYQFNLHFKYDMKYLMSIYTNESIGETIQSVIEISPQFIIFNSNYQISVYTFIYGKDQTIQVGLLQSFQTHDEEILYYNLMSKNFQIQLISRDDTQIYSRRFSSKVQNDHYRCYQDIVLDDQYQLKYQMDNIEASLSLIKPIPKFVYINCFFNYQFFFSNLGLQDFLLGIRLHQKEITIQDELGSIQNGFDPTLIENFNFKSLQLFELQNIENLKQLSLINIYLNLTRIDQALQLPLKPSYSYTPNQFQKQNQLIFQQEYITSFINQSLESIVLQNILLRNQTLLKTIYQIKGSQKAIIKSLVLNNINLKSSILFYILNVETVIIENLVIKECILDDSYLFFVENSVNLQIKNAKIFQNEIGYSSSLFYLANTQQNIKIVNLTLYDNKNSQKENDLLNSGRFKLPCLIIIQKVSDCQIQSLNFTNNRQVQLLFYSNQYQTEQQQIELKQDQIILQNLTLFNNIFEIEDQSNLIDINSLVFLKSIQPYIMSLDVQSNISPFGKGIINIAEALTSYIFDTNFYNNTSLEGGCLYIQDSSDVQISHSNFTFNRALACGGALYLKDSIVTLNIKVLFKSNQALIGGAIRLTAASNIQNDQQNTLFLDNKAEIAGNTIANFQKFKLKLKDNFFDYQQEERGVDYDYQIQNEQIHVIQFLRPGALLSFLLVLQDEEQNLFQLNSQISQYPQIIQEELQKLTIQIQTKKDEKILDVNSNFMKNLLSYSSIQNGFFLENIQFNMKQLLSQDQMNYYQQNMPKDDQINFQINIYDLSLEQQEPISEIQFAIYFRFCQKGEILSQNQLKHYQCIPCEQGSYSLQNPQIRTGTAENGQQKDAKCLPCPLQALSCFRNQIYLKNGFWRQDINDDAIYQCKNNNCLAQNFNQTKICNEGYTGPLCESCEGEKNLQNNWQHFLLFNLKILINILIIQKGMLNWGCINVRNVIEKNNQNSKQIQGLHFFQH</sequence>
<dbReference type="PANTHER" id="PTHR11319:SF35">
    <property type="entry name" value="OUTER MEMBRANE PROTEIN PMPC-RELATED"/>
    <property type="match status" value="1"/>
</dbReference>
<evidence type="ECO:0000313" key="2">
    <source>
        <dbReference type="Proteomes" id="UP000009168"/>
    </source>
</evidence>
<dbReference type="KEGG" id="tet:TTHERM_000011939"/>
<dbReference type="OrthoDB" id="293546at2759"/>
<proteinExistence type="predicted"/>
<keyword evidence="1" id="KW-0812">Transmembrane</keyword>
<protein>
    <submittedName>
        <fullName evidence="1">Transmembrane protein</fullName>
    </submittedName>
</protein>
<dbReference type="SUPFAM" id="SSF51126">
    <property type="entry name" value="Pectin lyase-like"/>
    <property type="match status" value="1"/>
</dbReference>
<dbReference type="GeneID" id="24436810"/>
<gene>
    <name evidence="1" type="ORF">TTHERM_000011939</name>
</gene>
<keyword evidence="2" id="KW-1185">Reference proteome</keyword>
<dbReference type="SUPFAM" id="SSF50978">
    <property type="entry name" value="WD40 repeat-like"/>
    <property type="match status" value="1"/>
</dbReference>
<name>W7XAD4_TETTS</name>
<dbReference type="Proteomes" id="UP000009168">
    <property type="component" value="Unassembled WGS sequence"/>
</dbReference>
<keyword evidence="1" id="KW-0472">Membrane</keyword>
<dbReference type="InterPro" id="IPR011047">
    <property type="entry name" value="Quinoprotein_ADH-like_sf"/>
</dbReference>